<dbReference type="OrthoDB" id="9802264at2"/>
<keyword evidence="1" id="KW-0813">Transport</keyword>
<dbReference type="GO" id="GO:0005524">
    <property type="term" value="F:ATP binding"/>
    <property type="evidence" value="ECO:0007669"/>
    <property type="project" value="UniProtKB-KW"/>
</dbReference>
<dbReference type="InterPro" id="IPR017871">
    <property type="entry name" value="ABC_transporter-like_CS"/>
</dbReference>
<dbReference type="GO" id="GO:0098796">
    <property type="term" value="C:membrane protein complex"/>
    <property type="evidence" value="ECO:0007669"/>
    <property type="project" value="UniProtKB-ARBA"/>
</dbReference>
<dbReference type="GO" id="GO:0022857">
    <property type="term" value="F:transmembrane transporter activity"/>
    <property type="evidence" value="ECO:0007669"/>
    <property type="project" value="UniProtKB-ARBA"/>
</dbReference>
<dbReference type="GO" id="GO:0089705">
    <property type="term" value="P:protein localization to outer membrane"/>
    <property type="evidence" value="ECO:0007669"/>
    <property type="project" value="TreeGrafter"/>
</dbReference>
<dbReference type="PANTHER" id="PTHR24220">
    <property type="entry name" value="IMPORT ATP-BINDING PROTEIN"/>
    <property type="match status" value="1"/>
</dbReference>
<comment type="similarity">
    <text evidence="7">Belongs to the ABC transporter superfamily. Macrolide exporter (TC 3.A.1.122) family.</text>
</comment>
<organism evidence="10 11">
    <name type="scientific">Verticiella sediminum</name>
    <dbReference type="NCBI Taxonomy" id="1247510"/>
    <lineage>
        <taxon>Bacteria</taxon>
        <taxon>Pseudomonadati</taxon>
        <taxon>Pseudomonadota</taxon>
        <taxon>Betaproteobacteria</taxon>
        <taxon>Burkholderiales</taxon>
        <taxon>Alcaligenaceae</taxon>
        <taxon>Verticiella</taxon>
    </lineage>
</organism>
<name>A0A556AKK4_9BURK</name>
<keyword evidence="5" id="KW-1133">Transmembrane helix</keyword>
<dbReference type="Gene3D" id="3.40.50.300">
    <property type="entry name" value="P-loop containing nucleotide triphosphate hydrolases"/>
    <property type="match status" value="1"/>
</dbReference>
<evidence type="ECO:0000256" key="8">
    <source>
        <dbReference type="SAM" id="MobiDB-lite"/>
    </source>
</evidence>
<dbReference type="AlphaFoldDB" id="A0A556AKK4"/>
<evidence type="ECO:0000256" key="5">
    <source>
        <dbReference type="ARBA" id="ARBA00022989"/>
    </source>
</evidence>
<dbReference type="InterPro" id="IPR015854">
    <property type="entry name" value="ABC_transpr_LolD-like"/>
</dbReference>
<sequence>MSDARPSGAVLALEGVRKSYNVGTPTETEVLHGIDLQLSRSDFCALIGPSGSGKSTLLNLIGQLDSPTSGEITLLGVPTSGLHDDERTLLRRRALGFVFQFHHLVPAFTALENVLMPLMIGHGKPRPDDRERAQTLLDDVGLGEHAHKKPAELSGGQQQRVAIARALIAHPPLLVADEPTGNLDTQTADGVFALFRRFHETLGCAVLIVTHDPRLSDRSDRRITLVDGRIAEDTAGQPSPAPGPDAAAKQT</sequence>
<keyword evidence="4 10" id="KW-0067">ATP-binding</keyword>
<proteinExistence type="inferred from homology"/>
<comment type="caution">
    <text evidence="10">The sequence shown here is derived from an EMBL/GenBank/DDBJ whole genome shotgun (WGS) entry which is preliminary data.</text>
</comment>
<protein>
    <submittedName>
        <fullName evidence="10">ABC transporter ATP-binding protein</fullName>
    </submittedName>
</protein>
<feature type="region of interest" description="Disordered" evidence="8">
    <location>
        <begin position="228"/>
        <end position="251"/>
    </location>
</feature>
<keyword evidence="3" id="KW-0547">Nucleotide-binding</keyword>
<evidence type="ECO:0000256" key="6">
    <source>
        <dbReference type="ARBA" id="ARBA00023251"/>
    </source>
</evidence>
<keyword evidence="11" id="KW-1185">Reference proteome</keyword>
<dbReference type="FunFam" id="3.40.50.300:FF:000032">
    <property type="entry name" value="Export ABC transporter ATP-binding protein"/>
    <property type="match status" value="1"/>
</dbReference>
<reference evidence="10 11" key="1">
    <citation type="submission" date="2019-07" db="EMBL/GenBank/DDBJ databases">
        <title>Qingshengfaniella alkalisoli gen. nov., sp. nov., isolated from saline soil.</title>
        <authorList>
            <person name="Xu L."/>
            <person name="Huang X.-X."/>
            <person name="Sun J.-Q."/>
        </authorList>
    </citation>
    <scope>NUCLEOTIDE SEQUENCE [LARGE SCALE GENOMIC DNA]</scope>
    <source>
        <strain evidence="10 11">DSM 27279</strain>
    </source>
</reference>
<dbReference type="PROSITE" id="PS50893">
    <property type="entry name" value="ABC_TRANSPORTER_2"/>
    <property type="match status" value="1"/>
</dbReference>
<dbReference type="RefSeq" id="WP_143948937.1">
    <property type="nucleotide sequence ID" value="NZ_BAABMB010000006.1"/>
</dbReference>
<dbReference type="Pfam" id="PF00005">
    <property type="entry name" value="ABC_tran"/>
    <property type="match status" value="1"/>
</dbReference>
<evidence type="ECO:0000313" key="10">
    <source>
        <dbReference type="EMBL" id="TSH93419.1"/>
    </source>
</evidence>
<feature type="domain" description="ABC transporter" evidence="9">
    <location>
        <begin position="11"/>
        <end position="251"/>
    </location>
</feature>
<evidence type="ECO:0000256" key="2">
    <source>
        <dbReference type="ARBA" id="ARBA00022475"/>
    </source>
</evidence>
<dbReference type="GO" id="GO:0044874">
    <property type="term" value="P:lipoprotein localization to outer membrane"/>
    <property type="evidence" value="ECO:0007669"/>
    <property type="project" value="TreeGrafter"/>
</dbReference>
<dbReference type="InterPro" id="IPR027417">
    <property type="entry name" value="P-loop_NTPase"/>
</dbReference>
<dbReference type="EMBL" id="VLTJ01000028">
    <property type="protein sequence ID" value="TSH93419.1"/>
    <property type="molecule type" value="Genomic_DNA"/>
</dbReference>
<keyword evidence="2" id="KW-1003">Cell membrane</keyword>
<dbReference type="PROSITE" id="PS00211">
    <property type="entry name" value="ABC_TRANSPORTER_1"/>
    <property type="match status" value="1"/>
</dbReference>
<dbReference type="GO" id="GO:0005886">
    <property type="term" value="C:plasma membrane"/>
    <property type="evidence" value="ECO:0007669"/>
    <property type="project" value="TreeGrafter"/>
</dbReference>
<keyword evidence="6" id="KW-0046">Antibiotic resistance</keyword>
<dbReference type="SMART" id="SM00382">
    <property type="entry name" value="AAA"/>
    <property type="match status" value="1"/>
</dbReference>
<dbReference type="Proteomes" id="UP000318405">
    <property type="component" value="Unassembled WGS sequence"/>
</dbReference>
<evidence type="ECO:0000259" key="9">
    <source>
        <dbReference type="PROSITE" id="PS50893"/>
    </source>
</evidence>
<evidence type="ECO:0000256" key="7">
    <source>
        <dbReference type="ARBA" id="ARBA00038388"/>
    </source>
</evidence>
<evidence type="ECO:0000313" key="11">
    <source>
        <dbReference type="Proteomes" id="UP000318405"/>
    </source>
</evidence>
<dbReference type="InterPro" id="IPR017911">
    <property type="entry name" value="MacB-like_ATP-bd"/>
</dbReference>
<evidence type="ECO:0000256" key="1">
    <source>
        <dbReference type="ARBA" id="ARBA00022448"/>
    </source>
</evidence>
<evidence type="ECO:0000256" key="4">
    <source>
        <dbReference type="ARBA" id="ARBA00022840"/>
    </source>
</evidence>
<dbReference type="InterPro" id="IPR003439">
    <property type="entry name" value="ABC_transporter-like_ATP-bd"/>
</dbReference>
<dbReference type="GO" id="GO:0046677">
    <property type="term" value="P:response to antibiotic"/>
    <property type="evidence" value="ECO:0007669"/>
    <property type="project" value="UniProtKB-KW"/>
</dbReference>
<dbReference type="SUPFAM" id="SSF52540">
    <property type="entry name" value="P-loop containing nucleoside triphosphate hydrolases"/>
    <property type="match status" value="1"/>
</dbReference>
<dbReference type="PANTHER" id="PTHR24220:SF689">
    <property type="entry name" value="LIPOPROTEIN-RELEASING SYSTEM ATP-BINDING PROTEIN LOLD"/>
    <property type="match status" value="1"/>
</dbReference>
<evidence type="ECO:0000256" key="3">
    <source>
        <dbReference type="ARBA" id="ARBA00022741"/>
    </source>
</evidence>
<dbReference type="InterPro" id="IPR003593">
    <property type="entry name" value="AAA+_ATPase"/>
</dbReference>
<dbReference type="GO" id="GO:0016887">
    <property type="term" value="F:ATP hydrolysis activity"/>
    <property type="evidence" value="ECO:0007669"/>
    <property type="project" value="InterPro"/>
</dbReference>
<accession>A0A556AKK4</accession>
<gene>
    <name evidence="10" type="ORF">FOZ76_14270</name>
</gene>
<dbReference type="CDD" id="cd03255">
    <property type="entry name" value="ABC_MJ0796_LolCDE_FtsE"/>
    <property type="match status" value="1"/>
</dbReference>
<keyword evidence="5" id="KW-0812">Transmembrane</keyword>
<keyword evidence="5" id="KW-0472">Membrane</keyword>